<feature type="transmembrane region" description="Helical" evidence="1">
    <location>
        <begin position="386"/>
        <end position="406"/>
    </location>
</feature>
<comment type="caution">
    <text evidence="5">The sequence shown here is derived from an EMBL/GenBank/DDBJ whole genome shotgun (WGS) entry which is preliminary data.</text>
</comment>
<reference evidence="6 7" key="1">
    <citation type="submission" date="2018-08" db="EMBL/GenBank/DDBJ databases">
        <title>A genome reference for cultivated species of the human gut microbiota.</title>
        <authorList>
            <person name="Zou Y."/>
            <person name="Xue W."/>
            <person name="Luo G."/>
        </authorList>
    </citation>
    <scope>NUCLEOTIDE SEQUENCE [LARGE SCALE GENOMIC DNA]</scope>
    <source>
        <strain evidence="5 6">AF14-6AC</strain>
        <strain evidence="4 7">AF16-14</strain>
    </source>
</reference>
<feature type="transmembrane region" description="Helical" evidence="1">
    <location>
        <begin position="296"/>
        <end position="315"/>
    </location>
</feature>
<dbReference type="CDD" id="cd00077">
    <property type="entry name" value="HDc"/>
    <property type="match status" value="1"/>
</dbReference>
<feature type="transmembrane region" description="Helical" evidence="1">
    <location>
        <begin position="264"/>
        <end position="284"/>
    </location>
</feature>
<protein>
    <submittedName>
        <fullName evidence="5">HDIG domain-containing protein</fullName>
    </submittedName>
</protein>
<dbReference type="Pfam" id="PF07698">
    <property type="entry name" value="7TM-7TMR_HD"/>
    <property type="match status" value="1"/>
</dbReference>
<keyword evidence="1" id="KW-0812">Transmembrane</keyword>
<dbReference type="InterPro" id="IPR011624">
    <property type="entry name" value="Metal-dep_PHydrolase_7TM_extra"/>
</dbReference>
<dbReference type="Proteomes" id="UP000284243">
    <property type="component" value="Unassembled WGS sequence"/>
</dbReference>
<dbReference type="Proteomes" id="UP000283426">
    <property type="component" value="Unassembled WGS sequence"/>
</dbReference>
<dbReference type="PANTHER" id="PTHR36442">
    <property type="entry name" value="CYCLIC-DI-AMP PHOSPHODIESTERASE PGPH"/>
    <property type="match status" value="1"/>
</dbReference>
<dbReference type="Gene3D" id="1.10.3210.10">
    <property type="entry name" value="Hypothetical protein af1432"/>
    <property type="match status" value="1"/>
</dbReference>
<dbReference type="InterPro" id="IPR006675">
    <property type="entry name" value="HDIG_dom"/>
</dbReference>
<feature type="domain" description="HD" evidence="2">
    <location>
        <begin position="473"/>
        <end position="617"/>
    </location>
</feature>
<evidence type="ECO:0000313" key="7">
    <source>
        <dbReference type="Proteomes" id="UP000284243"/>
    </source>
</evidence>
<dbReference type="Pfam" id="PF07697">
    <property type="entry name" value="7TMR-HDED"/>
    <property type="match status" value="1"/>
</dbReference>
<dbReference type="EMBL" id="JAKNDN010000009">
    <property type="protein sequence ID" value="MCG4959413.1"/>
    <property type="molecule type" value="Genomic_DNA"/>
</dbReference>
<dbReference type="EMBL" id="QRYW01000025">
    <property type="protein sequence ID" value="RGV24946.1"/>
    <property type="molecule type" value="Genomic_DNA"/>
</dbReference>
<dbReference type="PANTHER" id="PTHR36442:SF1">
    <property type="entry name" value="CYCLIC-DI-AMP PHOSPHODIESTERASE PGPH"/>
    <property type="match status" value="1"/>
</dbReference>
<dbReference type="NCBIfam" id="TIGR00277">
    <property type="entry name" value="HDIG"/>
    <property type="match status" value="1"/>
</dbReference>
<organism evidence="5 6">
    <name type="scientific">Odoribacter splanchnicus</name>
    <dbReference type="NCBI Taxonomy" id="28118"/>
    <lineage>
        <taxon>Bacteria</taxon>
        <taxon>Pseudomonadati</taxon>
        <taxon>Bacteroidota</taxon>
        <taxon>Bacteroidia</taxon>
        <taxon>Bacteroidales</taxon>
        <taxon>Odoribacteraceae</taxon>
        <taxon>Odoribacter</taxon>
    </lineage>
</organism>
<dbReference type="PROSITE" id="PS51831">
    <property type="entry name" value="HD"/>
    <property type="match status" value="1"/>
</dbReference>
<dbReference type="InterPro" id="IPR003607">
    <property type="entry name" value="HD/PDEase_dom"/>
</dbReference>
<dbReference type="InterPro" id="IPR011621">
    <property type="entry name" value="Metal-dep_PHydrolase_7TM_intra"/>
</dbReference>
<dbReference type="Proteomes" id="UP001199750">
    <property type="component" value="Unassembled WGS sequence"/>
</dbReference>
<dbReference type="SUPFAM" id="SSF109604">
    <property type="entry name" value="HD-domain/PDEase-like"/>
    <property type="match status" value="1"/>
</dbReference>
<evidence type="ECO:0000259" key="2">
    <source>
        <dbReference type="PROSITE" id="PS51831"/>
    </source>
</evidence>
<dbReference type="InterPro" id="IPR006674">
    <property type="entry name" value="HD_domain"/>
</dbReference>
<evidence type="ECO:0000313" key="4">
    <source>
        <dbReference type="EMBL" id="RGU58435.1"/>
    </source>
</evidence>
<proteinExistence type="predicted"/>
<feature type="transmembrane region" description="Helical" evidence="1">
    <location>
        <begin position="321"/>
        <end position="346"/>
    </location>
</feature>
<name>A0A1Y3YIZ2_9BACT</name>
<dbReference type="AlphaFoldDB" id="A0A1Y3YIZ2"/>
<evidence type="ECO:0000313" key="3">
    <source>
        <dbReference type="EMBL" id="MCG4959413.1"/>
    </source>
</evidence>
<dbReference type="RefSeq" id="WP_022161388.1">
    <property type="nucleotide sequence ID" value="NZ_CABJFF010000004.1"/>
</dbReference>
<dbReference type="Pfam" id="PF01966">
    <property type="entry name" value="HD"/>
    <property type="match status" value="1"/>
</dbReference>
<dbReference type="InterPro" id="IPR052722">
    <property type="entry name" value="PgpH_phosphodiesterase"/>
</dbReference>
<keyword evidence="1" id="KW-0472">Membrane</keyword>
<keyword evidence="1" id="KW-1133">Transmembrane helix</keyword>
<gene>
    <name evidence="5" type="ORF">DWW24_12405</name>
    <name evidence="4" type="ORF">DWW57_01590</name>
    <name evidence="3" type="ORF">L0P03_06020</name>
</gene>
<sequence>MSDKKLKRRLNAFFRLLIILSICVITVYLFPKVGSFQYEYQKGMPWRYETLTAPFDFPIHKTEDELQEEREKLVQEQSPIFILNTNTADLQTGKFRTALHAFRNETTSGSLNKLTDRLKDIYTAGILQLPEELDARKVKTIKIVENNIGHTVEFDQVYTLKKAYSALSQAIDQLHFPKSVRENILSLNLNNYLQPNLEFDASKTTIEHLNHLKSISLTEGMVQQGDIIITKRELVTPEKVKILNSLKTEYQNNLGSTETYMRTIGGQFLLVLVALLVFSIFFYYSKKRIFYNNREFIFLYGLFLATIMLGSLGYHQSINMFAVPVLFFIIIVNILIGSRSALYLLLSSTLLISYYAPNSYMFAFMQVTAGIVAIFSLSHLQRRSQLILSIFLIFITYTLVYMAFILTQEGEIRGTHLFALIWLAINCLLLTLTYPVIYIFERIFGYTSEITLIELSNPNHPALRNLTKKAPGTFQHSLMVANLAEEAIYRIGGNPLLTRTGALYHDIGKTFDPIFFIENQSGGINPHDQCEFDVSAQHIIDHVRKGVEMAKKYNLPEGIINFIRTHHGKSKVKYFYNSFKNKYPDREIDESLFTYDGPDPVSRECAVVMMADAVEAVSRTLVDKTEENITKVVNNIIDGQLQDGRYANADITFKDIATVKKVFIEMLTNIYHSRIAYPKLKQEEKK</sequence>
<dbReference type="EMBL" id="QRYC01000002">
    <property type="protein sequence ID" value="RGU58435.1"/>
    <property type="molecule type" value="Genomic_DNA"/>
</dbReference>
<dbReference type="SMART" id="SM00471">
    <property type="entry name" value="HDc"/>
    <property type="match status" value="1"/>
</dbReference>
<feature type="transmembrane region" description="Helical" evidence="1">
    <location>
        <begin position="12"/>
        <end position="30"/>
    </location>
</feature>
<reference evidence="3" key="2">
    <citation type="submission" date="2022-01" db="EMBL/GenBank/DDBJ databases">
        <title>Collection of gut derived symbiotic bacterial strains cultured from healthy donors.</title>
        <authorList>
            <person name="Lin H."/>
            <person name="Kohout C."/>
            <person name="Waligurski E."/>
            <person name="Pamer E.G."/>
        </authorList>
    </citation>
    <scope>NUCLEOTIDE SEQUENCE</scope>
    <source>
        <strain evidence="3">DFI.1.149</strain>
    </source>
</reference>
<evidence type="ECO:0000256" key="1">
    <source>
        <dbReference type="SAM" id="Phobius"/>
    </source>
</evidence>
<accession>A0A1Y3YIZ2</accession>
<evidence type="ECO:0000313" key="6">
    <source>
        <dbReference type="Proteomes" id="UP000283426"/>
    </source>
</evidence>
<evidence type="ECO:0000313" key="5">
    <source>
        <dbReference type="EMBL" id="RGV24946.1"/>
    </source>
</evidence>
<feature type="transmembrane region" description="Helical" evidence="1">
    <location>
        <begin position="418"/>
        <end position="440"/>
    </location>
</feature>